<dbReference type="SUPFAM" id="SSF52113">
    <property type="entry name" value="BRCT domain"/>
    <property type="match status" value="1"/>
</dbReference>
<keyword evidence="16" id="KW-1185">Reference proteome</keyword>
<keyword evidence="2 9" id="KW-0328">Glycosyltransferase</keyword>
<dbReference type="SUPFAM" id="SSF142921">
    <property type="entry name" value="WGR domain-like"/>
    <property type="match status" value="1"/>
</dbReference>
<dbReference type="InterPro" id="IPR036616">
    <property type="entry name" value="Poly(ADP-ribose)pol_reg_dom_sf"/>
</dbReference>
<evidence type="ECO:0000256" key="9">
    <source>
        <dbReference type="RuleBase" id="RU362114"/>
    </source>
</evidence>
<dbReference type="PROSITE" id="PS51977">
    <property type="entry name" value="WGR"/>
    <property type="match status" value="1"/>
</dbReference>
<dbReference type="Gene3D" id="3.40.50.10190">
    <property type="entry name" value="BRCT domain"/>
    <property type="match status" value="1"/>
</dbReference>
<dbReference type="InterPro" id="IPR008893">
    <property type="entry name" value="WGR_domain"/>
</dbReference>
<dbReference type="InterPro" id="IPR036420">
    <property type="entry name" value="BRCT_dom_sf"/>
</dbReference>
<dbReference type="PROSITE" id="PS51060">
    <property type="entry name" value="PARP_ALPHA_HD"/>
    <property type="match status" value="1"/>
</dbReference>
<dbReference type="Proteomes" id="UP001281761">
    <property type="component" value="Unassembled WGS sequence"/>
</dbReference>
<dbReference type="PROSITE" id="PS50172">
    <property type="entry name" value="BRCT"/>
    <property type="match status" value="1"/>
</dbReference>
<feature type="domain" description="WGR" evidence="14">
    <location>
        <begin position="195"/>
        <end position="296"/>
    </location>
</feature>
<dbReference type="Pfam" id="PF05406">
    <property type="entry name" value="WGR"/>
    <property type="match status" value="1"/>
</dbReference>
<evidence type="ECO:0000313" key="15">
    <source>
        <dbReference type="EMBL" id="KAK2950780.1"/>
    </source>
</evidence>
<dbReference type="Pfam" id="PF00644">
    <property type="entry name" value="PARP"/>
    <property type="match status" value="1"/>
</dbReference>
<dbReference type="PROSITE" id="PS51059">
    <property type="entry name" value="PARP_CATALYTIC"/>
    <property type="match status" value="1"/>
</dbReference>
<dbReference type="InterPro" id="IPR012317">
    <property type="entry name" value="Poly(ADP-ribose)pol_cat_dom"/>
</dbReference>
<evidence type="ECO:0000256" key="8">
    <source>
        <dbReference type="ARBA" id="ARBA00033987"/>
    </source>
</evidence>
<keyword evidence="6" id="KW-0539">Nucleus</keyword>
<reference evidence="15 16" key="1">
    <citation type="journal article" date="2022" name="bioRxiv">
        <title>Genomics of Preaxostyla Flagellates Illuminates Evolutionary Transitions and the Path Towards Mitochondrial Loss.</title>
        <authorList>
            <person name="Novak L.V.F."/>
            <person name="Treitli S.C."/>
            <person name="Pyrih J."/>
            <person name="Halakuc P."/>
            <person name="Pipaliya S.V."/>
            <person name="Vacek V."/>
            <person name="Brzon O."/>
            <person name="Soukal P."/>
            <person name="Eme L."/>
            <person name="Dacks J.B."/>
            <person name="Karnkowska A."/>
            <person name="Elias M."/>
            <person name="Hampl V."/>
        </authorList>
    </citation>
    <scope>NUCLEOTIDE SEQUENCE [LARGE SCALE GENOMIC DNA]</scope>
    <source>
        <strain evidence="15">NAU3</strain>
        <tissue evidence="15">Gut</tissue>
    </source>
</reference>
<evidence type="ECO:0000313" key="16">
    <source>
        <dbReference type="Proteomes" id="UP001281761"/>
    </source>
</evidence>
<dbReference type="CDD" id="cd00027">
    <property type="entry name" value="BRCT"/>
    <property type="match status" value="1"/>
</dbReference>
<dbReference type="EMBL" id="JARBJD010000130">
    <property type="protein sequence ID" value="KAK2950780.1"/>
    <property type="molecule type" value="Genomic_DNA"/>
</dbReference>
<accession>A0ABQ9XH79</accession>
<dbReference type="SMART" id="SM00292">
    <property type="entry name" value="BRCT"/>
    <property type="match status" value="1"/>
</dbReference>
<dbReference type="EC" id="2.4.2.-" evidence="9"/>
<dbReference type="CDD" id="cd01437">
    <property type="entry name" value="parp_like"/>
    <property type="match status" value="1"/>
</dbReference>
<dbReference type="Pfam" id="PF00533">
    <property type="entry name" value="BRCT"/>
    <property type="match status" value="1"/>
</dbReference>
<evidence type="ECO:0000256" key="1">
    <source>
        <dbReference type="ARBA" id="ARBA00004123"/>
    </source>
</evidence>
<evidence type="ECO:0000259" key="11">
    <source>
        <dbReference type="PROSITE" id="PS50172"/>
    </source>
</evidence>
<dbReference type="SUPFAM" id="SSF56399">
    <property type="entry name" value="ADP-ribosylation"/>
    <property type="match status" value="1"/>
</dbReference>
<comment type="caution">
    <text evidence="15">The sequence shown here is derived from an EMBL/GenBank/DDBJ whole genome shotgun (WGS) entry which is preliminary data.</text>
</comment>
<dbReference type="InterPro" id="IPR050800">
    <property type="entry name" value="ARTD/PARP"/>
</dbReference>
<comment type="subcellular location">
    <subcellularLocation>
        <location evidence="1">Nucleus</location>
    </subcellularLocation>
</comment>
<dbReference type="InterPro" id="IPR004102">
    <property type="entry name" value="Poly(ADP-ribose)pol_reg_dom"/>
</dbReference>
<feature type="domain" description="PARP catalytic" evidence="12">
    <location>
        <begin position="463"/>
        <end position="689"/>
    </location>
</feature>
<comment type="similarity">
    <text evidence="7">Belongs to the ARTD/PARP family.</text>
</comment>
<feature type="compositionally biased region" description="Basic and acidic residues" evidence="10">
    <location>
        <begin position="154"/>
        <end position="172"/>
    </location>
</feature>
<keyword evidence="4" id="KW-0548">Nucleotidyltransferase</keyword>
<dbReference type="Gene3D" id="2.20.140.10">
    <property type="entry name" value="WGR domain"/>
    <property type="match status" value="1"/>
</dbReference>
<dbReference type="Gene3D" id="1.20.142.10">
    <property type="entry name" value="Poly(ADP-ribose) polymerase, regulatory domain"/>
    <property type="match status" value="1"/>
</dbReference>
<proteinExistence type="inferred from homology"/>
<evidence type="ECO:0000256" key="7">
    <source>
        <dbReference type="ARBA" id="ARBA00024347"/>
    </source>
</evidence>
<feature type="region of interest" description="Disordered" evidence="10">
    <location>
        <begin position="87"/>
        <end position="174"/>
    </location>
</feature>
<dbReference type="InterPro" id="IPR036930">
    <property type="entry name" value="WGR_dom_sf"/>
</dbReference>
<gene>
    <name evidence="15" type="ORF">BLNAU_14309</name>
</gene>
<dbReference type="SMART" id="SM00773">
    <property type="entry name" value="WGR"/>
    <property type="match status" value="1"/>
</dbReference>
<evidence type="ECO:0000256" key="5">
    <source>
        <dbReference type="ARBA" id="ARBA00023027"/>
    </source>
</evidence>
<evidence type="ECO:0000256" key="2">
    <source>
        <dbReference type="ARBA" id="ARBA00022676"/>
    </source>
</evidence>
<sequence length="691" mass="77972">MATFLDKFTFHFAGRPTKAQKTKLEEIIAKFGGNVEQKFVDSVTHVVLLKESDIRTASAKKASDSGKILVNQEFLLQCETENKLVDIEPHKPGTSSGNDDTSDVAVVDVPDKPTGRPRRAAAAAASAAIADADADDQKKDDKPAKAPAKKGKTQKPDPAPKDDDSSSEDDKPAQTVKVIKKGKASVDAVCHLHNQAHILQEGDGTIWKATLNQTEIKDNNNKFYFIQLLESDSGHSYYVWNRWGRVGANGQNKLVPCGSKEAAKNEFRAKFRAKTGHQWVNGPFDTANYPKNPKLYCALDIDEGEDPEEEEKLEKLKQLQKDNDTEPVKQVTSKLDPRVRTFVEFISDTVAMQDTMKEFNIDVARFPLGKLTKKQIQDGYNVLKEIETEMQSKHAAKTKSDRILELSSRFYTLIPTPVGMKRPDPINTDKMLKTKMRMLEVLADIEIAQKVLKDSKQNQDEENPIDKIYHGLNLSLTPLDPTSEMYGTISTFLQNTHGATHNWYTLHIQDIFELEREGEKERFQPWADNKNRMLLYHGSRRANWMGILSQGLRIAPPEAPCTGYMFGKGVYFADMSSKSANYCFTNPSQNEGILMLCEVALGDMFELTHSMYMEKAQPNTQSTYGMGRTIPDPSETKTMPDGVQVTIGKPAKRQMQTSLEYNEFIVYDVSQIKCRYLIKLRFDYKQNRGFY</sequence>
<name>A0ABQ9XH79_9EUKA</name>
<keyword evidence="3 9" id="KW-0808">Transferase</keyword>
<evidence type="ECO:0000256" key="4">
    <source>
        <dbReference type="ARBA" id="ARBA00022695"/>
    </source>
</evidence>
<evidence type="ECO:0000259" key="12">
    <source>
        <dbReference type="PROSITE" id="PS51059"/>
    </source>
</evidence>
<dbReference type="PANTHER" id="PTHR10459:SF60">
    <property type="entry name" value="POLY [ADP-RIBOSE] POLYMERASE 2"/>
    <property type="match status" value="1"/>
</dbReference>
<evidence type="ECO:0000256" key="6">
    <source>
        <dbReference type="ARBA" id="ARBA00023242"/>
    </source>
</evidence>
<dbReference type="Gene3D" id="3.90.228.10">
    <property type="match status" value="1"/>
</dbReference>
<dbReference type="SUPFAM" id="SSF47587">
    <property type="entry name" value="Domain of poly(ADP-ribose) polymerase"/>
    <property type="match status" value="1"/>
</dbReference>
<dbReference type="PANTHER" id="PTHR10459">
    <property type="entry name" value="DNA LIGASE"/>
    <property type="match status" value="1"/>
</dbReference>
<dbReference type="InterPro" id="IPR001357">
    <property type="entry name" value="BRCT_dom"/>
</dbReference>
<comment type="catalytic activity">
    <reaction evidence="8">
        <text>NAD(+) + (ADP-D-ribosyl)n-acceptor = nicotinamide + (ADP-D-ribosyl)n+1-acceptor + H(+).</text>
        <dbReference type="EC" id="2.4.2.30"/>
    </reaction>
</comment>
<protein>
    <recommendedName>
        <fullName evidence="9">Poly [ADP-ribose] polymerase</fullName>
        <shortName evidence="9">PARP</shortName>
        <ecNumber evidence="9">2.4.2.-</ecNumber>
    </recommendedName>
</protein>
<keyword evidence="5 9" id="KW-0520">NAD</keyword>
<evidence type="ECO:0000256" key="3">
    <source>
        <dbReference type="ARBA" id="ARBA00022679"/>
    </source>
</evidence>
<organism evidence="15 16">
    <name type="scientific">Blattamonas nauphoetae</name>
    <dbReference type="NCBI Taxonomy" id="2049346"/>
    <lineage>
        <taxon>Eukaryota</taxon>
        <taxon>Metamonada</taxon>
        <taxon>Preaxostyla</taxon>
        <taxon>Oxymonadida</taxon>
        <taxon>Blattamonas</taxon>
    </lineage>
</organism>
<dbReference type="Pfam" id="PF02877">
    <property type="entry name" value="PARP_reg"/>
    <property type="match status" value="1"/>
</dbReference>
<feature type="domain" description="PARP alpha-helical" evidence="13">
    <location>
        <begin position="332"/>
        <end position="453"/>
    </location>
</feature>
<evidence type="ECO:0000256" key="10">
    <source>
        <dbReference type="SAM" id="MobiDB-lite"/>
    </source>
</evidence>
<evidence type="ECO:0000259" key="13">
    <source>
        <dbReference type="PROSITE" id="PS51060"/>
    </source>
</evidence>
<feature type="domain" description="BRCT" evidence="11">
    <location>
        <begin position="1"/>
        <end position="92"/>
    </location>
</feature>
<feature type="compositionally biased region" description="Low complexity" evidence="10">
    <location>
        <begin position="120"/>
        <end position="131"/>
    </location>
</feature>
<evidence type="ECO:0000259" key="14">
    <source>
        <dbReference type="PROSITE" id="PS51977"/>
    </source>
</evidence>
<feature type="compositionally biased region" description="Basic and acidic residues" evidence="10">
    <location>
        <begin position="135"/>
        <end position="144"/>
    </location>
</feature>